<name>A0A495J140_9SPHI</name>
<dbReference type="RefSeq" id="WP_121197689.1">
    <property type="nucleotide sequence ID" value="NZ_RBKU01000001.1"/>
</dbReference>
<dbReference type="EMBL" id="RBKU01000001">
    <property type="protein sequence ID" value="RKR82058.1"/>
    <property type="molecule type" value="Genomic_DNA"/>
</dbReference>
<dbReference type="OrthoDB" id="798537at2"/>
<evidence type="ECO:0000313" key="2">
    <source>
        <dbReference type="Proteomes" id="UP000268007"/>
    </source>
</evidence>
<sequence length="73" mass="8618">MEEEQDPSPEYIKGFNQMYNLKKEMPEVAQQILSAKAENDRFKGMVGGARQYELERIREVSQKGRDQNRNPER</sequence>
<keyword evidence="2" id="KW-1185">Reference proteome</keyword>
<organism evidence="1 2">
    <name type="scientific">Mucilaginibacter gracilis</name>
    <dbReference type="NCBI Taxonomy" id="423350"/>
    <lineage>
        <taxon>Bacteria</taxon>
        <taxon>Pseudomonadati</taxon>
        <taxon>Bacteroidota</taxon>
        <taxon>Sphingobacteriia</taxon>
        <taxon>Sphingobacteriales</taxon>
        <taxon>Sphingobacteriaceae</taxon>
        <taxon>Mucilaginibacter</taxon>
    </lineage>
</organism>
<comment type="caution">
    <text evidence="1">The sequence shown here is derived from an EMBL/GenBank/DDBJ whole genome shotgun (WGS) entry which is preliminary data.</text>
</comment>
<dbReference type="AlphaFoldDB" id="A0A495J140"/>
<accession>A0A495J140</accession>
<protein>
    <submittedName>
        <fullName evidence="1">Uncharacterized protein</fullName>
    </submittedName>
</protein>
<evidence type="ECO:0000313" key="1">
    <source>
        <dbReference type="EMBL" id="RKR82058.1"/>
    </source>
</evidence>
<proteinExistence type="predicted"/>
<gene>
    <name evidence="1" type="ORF">BDD43_2225</name>
</gene>
<dbReference type="Proteomes" id="UP000268007">
    <property type="component" value="Unassembled WGS sequence"/>
</dbReference>
<reference evidence="1 2" key="1">
    <citation type="submission" date="2018-10" db="EMBL/GenBank/DDBJ databases">
        <title>Genomic Encyclopedia of Archaeal and Bacterial Type Strains, Phase II (KMG-II): from individual species to whole genera.</title>
        <authorList>
            <person name="Goeker M."/>
        </authorList>
    </citation>
    <scope>NUCLEOTIDE SEQUENCE [LARGE SCALE GENOMIC DNA]</scope>
    <source>
        <strain evidence="1 2">DSM 18602</strain>
    </source>
</reference>